<organism evidence="2 3">
    <name type="scientific">Blastomyces percursus</name>
    <dbReference type="NCBI Taxonomy" id="1658174"/>
    <lineage>
        <taxon>Eukaryota</taxon>
        <taxon>Fungi</taxon>
        <taxon>Dikarya</taxon>
        <taxon>Ascomycota</taxon>
        <taxon>Pezizomycotina</taxon>
        <taxon>Eurotiomycetes</taxon>
        <taxon>Eurotiomycetidae</taxon>
        <taxon>Onygenales</taxon>
        <taxon>Ajellomycetaceae</taxon>
        <taxon>Blastomyces</taxon>
    </lineage>
</organism>
<dbReference type="Proteomes" id="UP000242791">
    <property type="component" value="Unassembled WGS sequence"/>
</dbReference>
<keyword evidence="3" id="KW-1185">Reference proteome</keyword>
<evidence type="ECO:0000313" key="3">
    <source>
        <dbReference type="Proteomes" id="UP000242791"/>
    </source>
</evidence>
<dbReference type="OrthoDB" id="5431036at2759"/>
<feature type="region of interest" description="Disordered" evidence="1">
    <location>
        <begin position="1"/>
        <end position="123"/>
    </location>
</feature>
<protein>
    <submittedName>
        <fullName evidence="2">Uncharacterized protein</fullName>
    </submittedName>
</protein>
<dbReference type="STRING" id="1658174.A0A1J9Q2N9"/>
<name>A0A1J9Q2N9_9EURO</name>
<accession>A0A1J9Q2N9</accession>
<feature type="compositionally biased region" description="Low complexity" evidence="1">
    <location>
        <begin position="44"/>
        <end position="58"/>
    </location>
</feature>
<comment type="caution">
    <text evidence="2">The sequence shown here is derived from an EMBL/GenBank/DDBJ whole genome shotgun (WGS) entry which is preliminary data.</text>
</comment>
<feature type="non-terminal residue" evidence="2">
    <location>
        <position position="1"/>
    </location>
</feature>
<dbReference type="AlphaFoldDB" id="A0A1J9Q2N9"/>
<proteinExistence type="predicted"/>
<dbReference type="EMBL" id="LGTZ01003714">
    <property type="protein sequence ID" value="OJD09437.1"/>
    <property type="molecule type" value="Genomic_DNA"/>
</dbReference>
<evidence type="ECO:0000256" key="1">
    <source>
        <dbReference type="SAM" id="MobiDB-lite"/>
    </source>
</evidence>
<dbReference type="VEuPathDB" id="FungiDB:ACJ73_10316"/>
<sequence length="123" mass="13461">CGNSYIYPHIQNPYETHTSPTITPSHAQTARQPTQAQLNHTTRRQQPQPQQQRSPTTTAPEGSPTAPIAVPSSGSDEECSVEEICGVPDLVHEGESDSEIDQSSMLSHDPEDEDAEPEWLLSD</sequence>
<reference evidence="2 3" key="1">
    <citation type="submission" date="2015-08" db="EMBL/GenBank/DDBJ databases">
        <title>Emmonsia species relationships and genome sequence.</title>
        <authorList>
            <person name="Cuomo C.A."/>
            <person name="Schwartz I.S."/>
            <person name="Kenyon C."/>
            <person name="De Hoog G.S."/>
            <person name="Govender N.P."/>
            <person name="Botha A."/>
            <person name="Moreno L."/>
            <person name="De Vries M."/>
            <person name="Munoz J.F."/>
            <person name="Stielow J.B."/>
        </authorList>
    </citation>
    <scope>NUCLEOTIDE SEQUENCE [LARGE SCALE GENOMIC DNA]</scope>
    <source>
        <strain evidence="2 3">EI222</strain>
    </source>
</reference>
<gene>
    <name evidence="2" type="ORF">ACJ73_10316</name>
</gene>
<evidence type="ECO:0000313" key="2">
    <source>
        <dbReference type="EMBL" id="OJD09437.1"/>
    </source>
</evidence>
<feature type="compositionally biased region" description="Polar residues" evidence="1">
    <location>
        <begin position="13"/>
        <end position="40"/>
    </location>
</feature>